<dbReference type="InterPro" id="IPR011044">
    <property type="entry name" value="Quino_amine_DH_bsu"/>
</dbReference>
<accession>A0ABV8U5N5</accession>
<feature type="signal peptide" evidence="2">
    <location>
        <begin position="1"/>
        <end position="27"/>
    </location>
</feature>
<evidence type="ECO:0000256" key="2">
    <source>
        <dbReference type="SAM" id="SignalP"/>
    </source>
</evidence>
<dbReference type="RefSeq" id="WP_380625568.1">
    <property type="nucleotide sequence ID" value="NZ_JBHSDK010000061.1"/>
</dbReference>
<keyword evidence="4" id="KW-1185">Reference proteome</keyword>
<sequence>MTRRKALTALAAAVALATMAVVYVLHARDAPASLTADRVRFDQPGLYFIDDGQVVGTGLDDPAGERRPVGLSCDRFHADGGVGVCLSAAPGLVPTVEAVVTASDGTELDRAEVAGVANRARVSASGRMVSWTTFVVGDSYADGDFSTRTSILDLETGRLIVNVETLQLYLDGERHHAADVNYWGVTFAEDDNTFYATVSTGGRTHLVRGDFDRWTAEDLRDNVECPSLSPDGTRVAFKKKTGNGAKPWRLAVLDLETGRETGIPGTDGIDDQALWIDDDTLSYGLDGDLWSVPADGSAPPEVLAEDASSPAVVNEPDNG</sequence>
<organism evidence="3 4">
    <name type="scientific">Salininema proteolyticum</name>
    <dbReference type="NCBI Taxonomy" id="1607685"/>
    <lineage>
        <taxon>Bacteria</taxon>
        <taxon>Bacillati</taxon>
        <taxon>Actinomycetota</taxon>
        <taxon>Actinomycetes</taxon>
        <taxon>Glycomycetales</taxon>
        <taxon>Glycomycetaceae</taxon>
        <taxon>Salininema</taxon>
    </lineage>
</organism>
<dbReference type="SUPFAM" id="SSF50969">
    <property type="entry name" value="YVTN repeat-like/Quinoprotein amine dehydrogenase"/>
    <property type="match status" value="1"/>
</dbReference>
<evidence type="ECO:0000313" key="4">
    <source>
        <dbReference type="Proteomes" id="UP001595823"/>
    </source>
</evidence>
<evidence type="ECO:0008006" key="5">
    <source>
        <dbReference type="Google" id="ProtNLM"/>
    </source>
</evidence>
<dbReference type="InterPro" id="IPR011042">
    <property type="entry name" value="6-blade_b-propeller_TolB-like"/>
</dbReference>
<dbReference type="Proteomes" id="UP001595823">
    <property type="component" value="Unassembled WGS sequence"/>
</dbReference>
<protein>
    <recommendedName>
        <fullName evidence="5">WD40 repeat protein</fullName>
    </recommendedName>
</protein>
<evidence type="ECO:0000256" key="1">
    <source>
        <dbReference type="SAM" id="MobiDB-lite"/>
    </source>
</evidence>
<proteinExistence type="predicted"/>
<evidence type="ECO:0000313" key="3">
    <source>
        <dbReference type="EMBL" id="MFC4337998.1"/>
    </source>
</evidence>
<keyword evidence="2" id="KW-0732">Signal</keyword>
<feature type="chain" id="PRO_5047539414" description="WD40 repeat protein" evidence="2">
    <location>
        <begin position="28"/>
        <end position="319"/>
    </location>
</feature>
<name>A0ABV8U5N5_9ACTN</name>
<gene>
    <name evidence="3" type="ORF">ACFPET_22665</name>
</gene>
<comment type="caution">
    <text evidence="3">The sequence shown here is derived from an EMBL/GenBank/DDBJ whole genome shotgun (WGS) entry which is preliminary data.</text>
</comment>
<feature type="region of interest" description="Disordered" evidence="1">
    <location>
        <begin position="292"/>
        <end position="319"/>
    </location>
</feature>
<dbReference type="Gene3D" id="2.120.10.30">
    <property type="entry name" value="TolB, C-terminal domain"/>
    <property type="match status" value="1"/>
</dbReference>
<dbReference type="EMBL" id="JBHSDK010000061">
    <property type="protein sequence ID" value="MFC4337998.1"/>
    <property type="molecule type" value="Genomic_DNA"/>
</dbReference>
<reference evidence="4" key="1">
    <citation type="journal article" date="2019" name="Int. J. Syst. Evol. Microbiol.">
        <title>The Global Catalogue of Microorganisms (GCM) 10K type strain sequencing project: providing services to taxonomists for standard genome sequencing and annotation.</title>
        <authorList>
            <consortium name="The Broad Institute Genomics Platform"/>
            <consortium name="The Broad Institute Genome Sequencing Center for Infectious Disease"/>
            <person name="Wu L."/>
            <person name="Ma J."/>
        </authorList>
    </citation>
    <scope>NUCLEOTIDE SEQUENCE [LARGE SCALE GENOMIC DNA]</scope>
    <source>
        <strain evidence="4">IBRC-M 10908</strain>
    </source>
</reference>